<feature type="domain" description="PD-(D/E)XK endonuclease-like" evidence="2">
    <location>
        <begin position="48"/>
        <end position="195"/>
    </location>
</feature>
<dbReference type="Pfam" id="PF12705">
    <property type="entry name" value="PDDEXK_1"/>
    <property type="match status" value="1"/>
</dbReference>
<proteinExistence type="predicted"/>
<evidence type="ECO:0000259" key="2">
    <source>
        <dbReference type="Pfam" id="PF12705"/>
    </source>
</evidence>
<organism evidence="3 4">
    <name type="scientific">Piscinibacter koreensis</name>
    <dbReference type="NCBI Taxonomy" id="2742824"/>
    <lineage>
        <taxon>Bacteria</taxon>
        <taxon>Pseudomonadati</taxon>
        <taxon>Pseudomonadota</taxon>
        <taxon>Betaproteobacteria</taxon>
        <taxon>Burkholderiales</taxon>
        <taxon>Sphaerotilaceae</taxon>
        <taxon>Piscinibacter</taxon>
    </lineage>
</organism>
<comment type="caution">
    <text evidence="3">The sequence shown here is derived from an EMBL/GenBank/DDBJ whole genome shotgun (WGS) entry which is preliminary data.</text>
</comment>
<dbReference type="EMBL" id="JABWMJ010000010">
    <property type="protein sequence ID" value="NUZ07926.1"/>
    <property type="molecule type" value="Genomic_DNA"/>
</dbReference>
<protein>
    <submittedName>
        <fullName evidence="3">PD-(D/E)XK nuclease family protein</fullName>
    </submittedName>
</protein>
<keyword evidence="1" id="KW-1133">Transmembrane helix</keyword>
<dbReference type="InterPro" id="IPR038726">
    <property type="entry name" value="PDDEXK_AddAB-type"/>
</dbReference>
<name>A0A7Y6TYB7_9BURK</name>
<gene>
    <name evidence="3" type="ORF">HQN59_19355</name>
</gene>
<feature type="transmembrane region" description="Helical" evidence="1">
    <location>
        <begin position="25"/>
        <end position="43"/>
    </location>
</feature>
<keyword evidence="4" id="KW-1185">Reference proteome</keyword>
<keyword evidence="1" id="KW-0812">Transmembrane</keyword>
<accession>A0A7Y6TYB7</accession>
<evidence type="ECO:0000313" key="3">
    <source>
        <dbReference type="EMBL" id="NUZ07926.1"/>
    </source>
</evidence>
<sequence length="209" mass="23571">MDPGFRGAWLAAMVGKASTMRFEPMWPWVLLLAVALAVVWHLFRRHHARVAEWRDRPAALRDAELICVEAQFRSKSRWPIVARVDRAYRLPTGLVVLVELKTRSAPAVKTSDVIQLSAQRVAVEDELRVCVSDEAFVIFPGRHSAPPTSRAVRLMSREQVEAVVARHRRLIDGLDRPQWPDSERICHGCGQREACGAAGERLAGVARRR</sequence>
<dbReference type="InterPro" id="IPR011604">
    <property type="entry name" value="PDDEXK-like_dom_sf"/>
</dbReference>
<evidence type="ECO:0000313" key="4">
    <source>
        <dbReference type="Proteomes" id="UP000529637"/>
    </source>
</evidence>
<dbReference type="Gene3D" id="3.90.320.10">
    <property type="match status" value="1"/>
</dbReference>
<dbReference type="Proteomes" id="UP000529637">
    <property type="component" value="Unassembled WGS sequence"/>
</dbReference>
<evidence type="ECO:0000256" key="1">
    <source>
        <dbReference type="SAM" id="Phobius"/>
    </source>
</evidence>
<reference evidence="3 4" key="1">
    <citation type="submission" date="2020-06" db="EMBL/GenBank/DDBJ databases">
        <title>Schlegella sp. ID0723 isolated from air conditioner.</title>
        <authorList>
            <person name="Kim D.Y."/>
            <person name="Kim D.-U."/>
        </authorList>
    </citation>
    <scope>NUCLEOTIDE SEQUENCE [LARGE SCALE GENOMIC DNA]</scope>
    <source>
        <strain evidence="3 4">ID0723</strain>
    </source>
</reference>
<keyword evidence="1" id="KW-0472">Membrane</keyword>
<dbReference type="AlphaFoldDB" id="A0A7Y6TYB7"/>